<reference evidence="9" key="1">
    <citation type="submission" date="2016-10" db="EMBL/GenBank/DDBJ databases">
        <authorList>
            <person name="Varghese N."/>
            <person name="Submissions S."/>
        </authorList>
    </citation>
    <scope>NUCLEOTIDE SEQUENCE [LARGE SCALE GENOMIC DNA]</scope>
    <source>
        <strain evidence="9">DSM 46838</strain>
    </source>
</reference>
<dbReference type="Gene3D" id="1.20.1740.10">
    <property type="entry name" value="Amino acid/polyamine transporter I"/>
    <property type="match status" value="1"/>
</dbReference>
<keyword evidence="9" id="KW-1185">Reference proteome</keyword>
<name>A0A1I2BD17_9ACTN</name>
<dbReference type="EMBL" id="FOND01000004">
    <property type="protein sequence ID" value="SFE54051.1"/>
    <property type="molecule type" value="Genomic_DNA"/>
</dbReference>
<feature type="transmembrane region" description="Helical" evidence="6">
    <location>
        <begin position="456"/>
        <end position="476"/>
    </location>
</feature>
<evidence type="ECO:0000256" key="1">
    <source>
        <dbReference type="ARBA" id="ARBA00004141"/>
    </source>
</evidence>
<evidence type="ECO:0000313" key="8">
    <source>
        <dbReference type="EMBL" id="SFE54051.1"/>
    </source>
</evidence>
<feature type="transmembrane region" description="Helical" evidence="6">
    <location>
        <begin position="70"/>
        <end position="90"/>
    </location>
</feature>
<evidence type="ECO:0000259" key="7">
    <source>
        <dbReference type="Pfam" id="PF00324"/>
    </source>
</evidence>
<evidence type="ECO:0000256" key="5">
    <source>
        <dbReference type="SAM" id="MobiDB-lite"/>
    </source>
</evidence>
<feature type="transmembrane region" description="Helical" evidence="6">
    <location>
        <begin position="310"/>
        <end position="330"/>
    </location>
</feature>
<dbReference type="GO" id="GO:0016020">
    <property type="term" value="C:membrane"/>
    <property type="evidence" value="ECO:0007669"/>
    <property type="project" value="UniProtKB-SubCell"/>
</dbReference>
<dbReference type="Pfam" id="PF00324">
    <property type="entry name" value="AA_permease"/>
    <property type="match status" value="1"/>
</dbReference>
<dbReference type="AlphaFoldDB" id="A0A1I2BD17"/>
<dbReference type="OrthoDB" id="137613at2"/>
<protein>
    <submittedName>
        <fullName evidence="8">Amino acid transporter</fullName>
    </submittedName>
</protein>
<feature type="compositionally biased region" description="Polar residues" evidence="5">
    <location>
        <begin position="1"/>
        <end position="11"/>
    </location>
</feature>
<evidence type="ECO:0000256" key="4">
    <source>
        <dbReference type="ARBA" id="ARBA00023136"/>
    </source>
</evidence>
<comment type="subcellular location">
    <subcellularLocation>
        <location evidence="1">Membrane</location>
        <topology evidence="1">Multi-pass membrane protein</topology>
    </subcellularLocation>
</comment>
<dbReference type="GO" id="GO:0055085">
    <property type="term" value="P:transmembrane transport"/>
    <property type="evidence" value="ECO:0007669"/>
    <property type="project" value="InterPro"/>
</dbReference>
<evidence type="ECO:0000256" key="3">
    <source>
        <dbReference type="ARBA" id="ARBA00022989"/>
    </source>
</evidence>
<dbReference type="InterPro" id="IPR004841">
    <property type="entry name" value="AA-permease/SLC12A_dom"/>
</dbReference>
<dbReference type="STRING" id="1798228.SAMN05216574_104126"/>
<evidence type="ECO:0000313" key="9">
    <source>
        <dbReference type="Proteomes" id="UP000198589"/>
    </source>
</evidence>
<feature type="region of interest" description="Disordered" evidence="5">
    <location>
        <begin position="1"/>
        <end position="22"/>
    </location>
</feature>
<dbReference type="RefSeq" id="WP_092196027.1">
    <property type="nucleotide sequence ID" value="NZ_FOND01000004.1"/>
</dbReference>
<feature type="transmembrane region" description="Helical" evidence="6">
    <location>
        <begin position="217"/>
        <end position="235"/>
    </location>
</feature>
<keyword evidence="4 6" id="KW-0472">Membrane</keyword>
<dbReference type="PIRSF" id="PIRSF006060">
    <property type="entry name" value="AA_transporter"/>
    <property type="match status" value="1"/>
</dbReference>
<keyword evidence="2 6" id="KW-0812">Transmembrane</keyword>
<evidence type="ECO:0000256" key="2">
    <source>
        <dbReference type="ARBA" id="ARBA00022692"/>
    </source>
</evidence>
<accession>A0A1I2BD17</accession>
<feature type="transmembrane region" description="Helical" evidence="6">
    <location>
        <begin position="362"/>
        <end position="380"/>
    </location>
</feature>
<gene>
    <name evidence="8" type="ORF">SAMN05216574_104126</name>
</gene>
<dbReference type="PANTHER" id="PTHR42770">
    <property type="entry name" value="AMINO ACID TRANSPORTER-RELATED"/>
    <property type="match status" value="1"/>
</dbReference>
<organism evidence="8 9">
    <name type="scientific">Blastococcus tunisiensis</name>
    <dbReference type="NCBI Taxonomy" id="1798228"/>
    <lineage>
        <taxon>Bacteria</taxon>
        <taxon>Bacillati</taxon>
        <taxon>Actinomycetota</taxon>
        <taxon>Actinomycetes</taxon>
        <taxon>Geodermatophilales</taxon>
        <taxon>Geodermatophilaceae</taxon>
        <taxon>Blastococcus</taxon>
    </lineage>
</organism>
<keyword evidence="3 6" id="KW-1133">Transmembrane helix</keyword>
<feature type="compositionally biased region" description="Pro residues" evidence="5">
    <location>
        <begin position="13"/>
        <end position="22"/>
    </location>
</feature>
<feature type="transmembrane region" description="Helical" evidence="6">
    <location>
        <begin position="33"/>
        <end position="58"/>
    </location>
</feature>
<feature type="transmembrane region" description="Helical" evidence="6">
    <location>
        <begin position="111"/>
        <end position="138"/>
    </location>
</feature>
<dbReference type="InterPro" id="IPR050367">
    <property type="entry name" value="APC_superfamily"/>
</dbReference>
<proteinExistence type="predicted"/>
<sequence>MAISDRPTTGTPPAVPVSPRTPEPVVRGLSGSLGVGAIVLMVVAAAAPLTVVAGSVPIGIAVGNGAGYPAAYIVSAVILALFAVGFVAMTPHVPQAGAFFSYVQRGLGRGAGLGAALVALITYVTIQGAVFGYIGAAIGDYLDQFGVPEVPWWLWTAGVIAVIGVLGYRHIELSSKVLGFALVAEIAVVVLLDLAIIARGGGPEGFSTAVFTPSEVFSGAPALGLMFAIAGFIGFEATAVFRDEARDPERTIPRATYVSLAVIGTFYAVSSWALISAWGDEAAVEVAGADPAGMVVTTTADYVGGIAGDVLNVLLITSLFACALSFHNVLSRYYFTLGNTGVLHRGLGSAHARHASPSSASLTQTVVSVVLMAVCVVAGLDPVLEIFTWLAGVATVGIVALMLLTCAAVLVFFRRTRVDTRPWQTLIAPALGLLGLAAILVVLVQNLALLMGGSTALGVGVVVLLAAALAGGPVLARLRPDAALPVPE</sequence>
<feature type="transmembrane region" description="Helical" evidence="6">
    <location>
        <begin position="425"/>
        <end position="444"/>
    </location>
</feature>
<feature type="transmembrane region" description="Helical" evidence="6">
    <location>
        <begin position="150"/>
        <end position="168"/>
    </location>
</feature>
<feature type="domain" description="Amino acid permease/ SLC12A" evidence="7">
    <location>
        <begin position="39"/>
        <end position="451"/>
    </location>
</feature>
<dbReference type="PANTHER" id="PTHR42770:SF16">
    <property type="entry name" value="AMINO ACID PERMEASE"/>
    <property type="match status" value="1"/>
</dbReference>
<evidence type="ECO:0000256" key="6">
    <source>
        <dbReference type="SAM" id="Phobius"/>
    </source>
</evidence>
<feature type="transmembrane region" description="Helical" evidence="6">
    <location>
        <begin position="177"/>
        <end position="197"/>
    </location>
</feature>
<feature type="transmembrane region" description="Helical" evidence="6">
    <location>
        <begin position="255"/>
        <end position="275"/>
    </location>
</feature>
<feature type="transmembrane region" description="Helical" evidence="6">
    <location>
        <begin position="386"/>
        <end position="413"/>
    </location>
</feature>
<dbReference type="Proteomes" id="UP000198589">
    <property type="component" value="Unassembled WGS sequence"/>
</dbReference>